<protein>
    <recommendedName>
        <fullName evidence="4">Alanine racemase N-terminal domain-containing protein</fullName>
    </recommendedName>
</protein>
<dbReference type="InterPro" id="IPR029066">
    <property type="entry name" value="PLP-binding_barrel"/>
</dbReference>
<dbReference type="Pfam" id="PF01168">
    <property type="entry name" value="Ala_racemase_N"/>
    <property type="match status" value="1"/>
</dbReference>
<feature type="domain" description="Alanine racemase N-terminal" evidence="4">
    <location>
        <begin position="6"/>
        <end position="225"/>
    </location>
</feature>
<evidence type="ECO:0000256" key="3">
    <source>
        <dbReference type="ARBA" id="ARBA00023235"/>
    </source>
</evidence>
<evidence type="ECO:0000256" key="1">
    <source>
        <dbReference type="ARBA" id="ARBA00001933"/>
    </source>
</evidence>
<dbReference type="GO" id="GO:0005829">
    <property type="term" value="C:cytosol"/>
    <property type="evidence" value="ECO:0007669"/>
    <property type="project" value="TreeGrafter"/>
</dbReference>
<comment type="caution">
    <text evidence="5">The sequence shown here is derived from an EMBL/GenBank/DDBJ whole genome shotgun (WGS) entry which is preliminary data.</text>
</comment>
<accession>A0A0R2RIN5</accession>
<dbReference type="EMBL" id="LIBO01000065">
    <property type="protein sequence ID" value="KRO62516.1"/>
    <property type="molecule type" value="Genomic_DNA"/>
</dbReference>
<dbReference type="PANTHER" id="PTHR30511:SF3">
    <property type="entry name" value="LYSINE RACEMASE"/>
    <property type="match status" value="1"/>
</dbReference>
<keyword evidence="2" id="KW-0663">Pyridoxal phosphate</keyword>
<organism evidence="5 6">
    <name type="scientific">Verrucomicrobia subdivision 6 bacterium BACL9 MAG-120507-bin52</name>
    <dbReference type="NCBI Taxonomy" id="1655590"/>
    <lineage>
        <taxon>Bacteria</taxon>
        <taxon>Pseudomonadati</taxon>
        <taxon>Verrucomicrobiota</taxon>
        <taxon>Verrucomicrobiia</taxon>
        <taxon>Verrucomicrobiales</taxon>
        <taxon>Verrucomicrobia subdivision 6</taxon>
    </lineage>
</organism>
<dbReference type="InterPro" id="IPR000821">
    <property type="entry name" value="Ala_racemase"/>
</dbReference>
<name>A0A0R2RIN5_9BACT</name>
<keyword evidence="3" id="KW-0413">Isomerase</keyword>
<evidence type="ECO:0000313" key="5">
    <source>
        <dbReference type="EMBL" id="KRO62516.1"/>
    </source>
</evidence>
<gene>
    <name evidence="5" type="ORF">ABR82_07720</name>
</gene>
<evidence type="ECO:0000313" key="6">
    <source>
        <dbReference type="Proteomes" id="UP000051269"/>
    </source>
</evidence>
<evidence type="ECO:0000256" key="2">
    <source>
        <dbReference type="ARBA" id="ARBA00022898"/>
    </source>
</evidence>
<proteinExistence type="predicted"/>
<reference evidence="5 6" key="1">
    <citation type="submission" date="2015-10" db="EMBL/GenBank/DDBJ databases">
        <title>Metagenome-Assembled Genomes uncover a global brackish microbiome.</title>
        <authorList>
            <person name="Hugerth L.W."/>
            <person name="Larsson J."/>
            <person name="Alneberg J."/>
            <person name="Lindh M.V."/>
            <person name="Legrand C."/>
            <person name="Pinhassi J."/>
            <person name="Andersson A.F."/>
        </authorList>
    </citation>
    <scope>NUCLEOTIDE SEQUENCE [LARGE SCALE GENOMIC DNA]</scope>
    <source>
        <strain evidence="5">BACL18 MAG-120507-bin52</strain>
    </source>
</reference>
<evidence type="ECO:0000259" key="4">
    <source>
        <dbReference type="Pfam" id="PF01168"/>
    </source>
</evidence>
<dbReference type="Gene3D" id="3.20.20.10">
    <property type="entry name" value="Alanine racemase"/>
    <property type="match status" value="1"/>
</dbReference>
<dbReference type="InterPro" id="IPR001608">
    <property type="entry name" value="Ala_racemase_N"/>
</dbReference>
<comment type="cofactor">
    <cofactor evidence="1">
        <name>pyridoxal 5'-phosphate</name>
        <dbReference type="ChEBI" id="CHEBI:597326"/>
    </cofactor>
</comment>
<sequence length="386" mass="42858">MTRMEINIDALQNNFQVIDKAVRASQSEWCVVAKLLCGFRDGLEALAACGARTFADSRLRHLESIREIVPDAETWYLRPPPLSQVRRVVATCNGSLNTEEAVLVALNQEAARQGVRHKVILMAELGERREGASPEELAGLATVLTRCPHLDWVGLGANLGCLHGILPTTEHYAQLKVLREWLEMKFSHPLPLISAGTSLMVPGLIEQNPPPEINHYRIGEILFLGRDLETGKPVARLRQDVFRLFAEIVELREKGWSPLGDAMSGISPFAGENKPEGQEGKRGWRALLAVGRLDGELSGLVPEDPQVQLAGASSDLLAVNLIGDKIRYKVGDCLSFRPDYSSALGLMHSHYIEKTVLAAEPMTAGGTWRRWLSRQAERLRVRRIFR</sequence>
<dbReference type="SUPFAM" id="SSF51419">
    <property type="entry name" value="PLP-binding barrel"/>
    <property type="match status" value="1"/>
</dbReference>
<dbReference type="GO" id="GO:0030170">
    <property type="term" value="F:pyridoxal phosphate binding"/>
    <property type="evidence" value="ECO:0007669"/>
    <property type="project" value="TreeGrafter"/>
</dbReference>
<dbReference type="AlphaFoldDB" id="A0A0R2RIN5"/>
<dbReference type="GO" id="GO:0008784">
    <property type="term" value="F:alanine racemase activity"/>
    <property type="evidence" value="ECO:0007669"/>
    <property type="project" value="TreeGrafter"/>
</dbReference>
<dbReference type="PANTHER" id="PTHR30511">
    <property type="entry name" value="ALANINE RACEMASE"/>
    <property type="match status" value="1"/>
</dbReference>
<dbReference type="Proteomes" id="UP000051269">
    <property type="component" value="Unassembled WGS sequence"/>
</dbReference>